<evidence type="ECO:0000256" key="4">
    <source>
        <dbReference type="ARBA" id="ARBA00023316"/>
    </source>
</evidence>
<evidence type="ECO:0000259" key="6">
    <source>
        <dbReference type="SMART" id="SM00925"/>
    </source>
</evidence>
<dbReference type="Gene3D" id="2.40.240.50">
    <property type="entry name" value="Barwin-like endoglucanases"/>
    <property type="match status" value="1"/>
</dbReference>
<protein>
    <recommendedName>
        <fullName evidence="2">peptidoglycan lytic exotransglycosylase</fullName>
        <ecNumber evidence="2">4.2.2.n1</ecNumber>
    </recommendedName>
    <alternativeName>
        <fullName evidence="5">Murein hydrolase A</fullName>
    </alternativeName>
</protein>
<feature type="domain" description="Lytic transglycosylase MltA" evidence="6">
    <location>
        <begin position="125"/>
        <end position="256"/>
    </location>
</feature>
<sequence>MRQGRGHGASALAGAVFLLLTMLVGAVAQEVRGARLEPLGFSDLADWRTEDFRRPFAAFLASCGKPDRTRSAATASALALSCTEARRLVNPTSAQARAFFEARFTPHRVAPTTGNAFFTGYFEPEFEGARRPDAQHSAPLLSMPKRMPSPAPDRAAIEDGALKGLATALVWLDPVDAFLVHIQGSARIRLDDGSGMWVAFAGRNGLPYTAIGKVLVDRGALTLDQVSMQTIRAWLSANRSEAASVLRQNRSYIFFRRDDRTAGGPVGAAGVPLVPEHSLAVDRSAWTLGLPVWVSTDMPQAGGGERPFRRLTIAQDTGAAIKGAARADIFTGTGEAAGAVAGLLKHSGDFVVLLPKGAKP</sequence>
<accession>A0ABU4RV67</accession>
<organism evidence="7 8">
    <name type="scientific">Terrihabitans rhizophilus</name>
    <dbReference type="NCBI Taxonomy" id="3092662"/>
    <lineage>
        <taxon>Bacteria</taxon>
        <taxon>Pseudomonadati</taxon>
        <taxon>Pseudomonadota</taxon>
        <taxon>Alphaproteobacteria</taxon>
        <taxon>Hyphomicrobiales</taxon>
        <taxon>Terrihabitans</taxon>
    </lineage>
</organism>
<gene>
    <name evidence="7" type="ORF">SCD90_15770</name>
</gene>
<evidence type="ECO:0000256" key="2">
    <source>
        <dbReference type="ARBA" id="ARBA00012587"/>
    </source>
</evidence>
<dbReference type="SMART" id="SM00925">
    <property type="entry name" value="MltA"/>
    <property type="match status" value="1"/>
</dbReference>
<dbReference type="SUPFAM" id="SSF50685">
    <property type="entry name" value="Barwin-like endoglucanases"/>
    <property type="match status" value="1"/>
</dbReference>
<dbReference type="RefSeq" id="WP_319845668.1">
    <property type="nucleotide sequence ID" value="NZ_JAXAFJ010000013.1"/>
</dbReference>
<comment type="catalytic activity">
    <reaction evidence="1">
        <text>Exolytic cleavage of the (1-&gt;4)-beta-glycosidic linkage between N-acetylmuramic acid (MurNAc) and N-acetylglucosamine (GlcNAc) residues in peptidoglycan, from either the reducing or the non-reducing ends of the peptidoglycan chains, with concomitant formation of a 1,6-anhydrobond in the MurNAc residue.</text>
        <dbReference type="EC" id="4.2.2.n1"/>
    </reaction>
</comment>
<proteinExistence type="predicted"/>
<evidence type="ECO:0000256" key="5">
    <source>
        <dbReference type="ARBA" id="ARBA00030918"/>
    </source>
</evidence>
<dbReference type="Pfam" id="PF03562">
    <property type="entry name" value="MltA"/>
    <property type="match status" value="1"/>
</dbReference>
<evidence type="ECO:0000313" key="8">
    <source>
        <dbReference type="Proteomes" id="UP001274321"/>
    </source>
</evidence>
<reference evidence="7 8" key="1">
    <citation type="submission" date="2023-11" db="EMBL/GenBank/DDBJ databases">
        <authorList>
            <person name="Bao R."/>
        </authorList>
    </citation>
    <scope>NUCLEOTIDE SEQUENCE [LARGE SCALE GENOMIC DNA]</scope>
    <source>
        <strain evidence="7 8">PJ23</strain>
    </source>
</reference>
<dbReference type="CDD" id="cd14485">
    <property type="entry name" value="mltA_like_LT_A"/>
    <property type="match status" value="1"/>
</dbReference>
<keyword evidence="8" id="KW-1185">Reference proteome</keyword>
<dbReference type="PANTHER" id="PTHR30124:SF0">
    <property type="entry name" value="MEMBRANE-BOUND LYTIC MUREIN TRANSGLYCOSYLASE A"/>
    <property type="match status" value="1"/>
</dbReference>
<comment type="caution">
    <text evidence="7">The sequence shown here is derived from an EMBL/GenBank/DDBJ whole genome shotgun (WGS) entry which is preliminary data.</text>
</comment>
<evidence type="ECO:0000256" key="1">
    <source>
        <dbReference type="ARBA" id="ARBA00001420"/>
    </source>
</evidence>
<keyword evidence="3" id="KW-0456">Lyase</keyword>
<dbReference type="InterPro" id="IPR010611">
    <property type="entry name" value="3D_dom"/>
</dbReference>
<dbReference type="Proteomes" id="UP001274321">
    <property type="component" value="Unassembled WGS sequence"/>
</dbReference>
<dbReference type="PANTHER" id="PTHR30124">
    <property type="entry name" value="MEMBRANE-BOUND LYTIC MUREIN TRANSGLYCOSYLASE A"/>
    <property type="match status" value="1"/>
</dbReference>
<evidence type="ECO:0000313" key="7">
    <source>
        <dbReference type="EMBL" id="MDX6807525.1"/>
    </source>
</evidence>
<dbReference type="Gene3D" id="2.40.40.10">
    <property type="entry name" value="RlpA-like domain"/>
    <property type="match status" value="1"/>
</dbReference>
<dbReference type="InterPro" id="IPR026044">
    <property type="entry name" value="MltA"/>
</dbReference>
<name>A0ABU4RV67_9HYPH</name>
<dbReference type="Pfam" id="PF06725">
    <property type="entry name" value="3D"/>
    <property type="match status" value="1"/>
</dbReference>
<dbReference type="EC" id="4.2.2.n1" evidence="2"/>
<dbReference type="EMBL" id="JAXAFJ010000013">
    <property type="protein sequence ID" value="MDX6807525.1"/>
    <property type="molecule type" value="Genomic_DNA"/>
</dbReference>
<evidence type="ECO:0000256" key="3">
    <source>
        <dbReference type="ARBA" id="ARBA00023239"/>
    </source>
</evidence>
<dbReference type="InterPro" id="IPR036908">
    <property type="entry name" value="RlpA-like_sf"/>
</dbReference>
<keyword evidence="4" id="KW-0961">Cell wall biogenesis/degradation</keyword>
<dbReference type="PIRSF" id="PIRSF019422">
    <property type="entry name" value="MltA"/>
    <property type="match status" value="1"/>
</dbReference>
<dbReference type="InterPro" id="IPR005300">
    <property type="entry name" value="MltA_B"/>
</dbReference>
<dbReference type="CDD" id="cd14668">
    <property type="entry name" value="mlta_B"/>
    <property type="match status" value="1"/>
</dbReference>